<keyword evidence="2" id="KW-1185">Reference proteome</keyword>
<dbReference type="GeneID" id="62143622"/>
<accession>A0A9P5IXK4</accession>
<name>A0A9P5IXK4_9HELO</name>
<comment type="caution">
    <text evidence="1">The sequence shown here is derived from an EMBL/GenBank/DDBJ whole genome shotgun (WGS) entry which is preliminary data.</text>
</comment>
<dbReference type="Proteomes" id="UP000710849">
    <property type="component" value="Unassembled WGS sequence"/>
</dbReference>
<dbReference type="AlphaFoldDB" id="A0A9P5IXK4"/>
<gene>
    <name evidence="1" type="ORF">EAE97_000033</name>
</gene>
<sequence>MSDYRKSSLAAFDRSTVSHGKDREGIDQLPDEQSHYFLNSRVEFRHFSDFVCGCGLRIFSSHLTEPIVLSTQCMFYQISIGRTSRRRSSKLAQLPAQSHIRYLNLELASAGDLMKGESSRGDCSSGRADARPNRTYYEASNTFKLRIDLSGCMGVIDLVYAKFLMLSFSRGV</sequence>
<reference evidence="1 2" key="1">
    <citation type="journal article" date="2020" name="Genome Biol. Evol.">
        <title>Comparative genomics of Sclerotiniaceae.</title>
        <authorList>
            <person name="Valero Jimenez C.A."/>
            <person name="Steentjes M."/>
            <person name="Scholten O.E."/>
            <person name="Van Kan J.A.L."/>
        </authorList>
    </citation>
    <scope>NUCLEOTIDE SEQUENCE [LARGE SCALE GENOMIC DNA]</scope>
    <source>
        <strain evidence="1 2">MUCL 94</strain>
    </source>
</reference>
<evidence type="ECO:0000313" key="1">
    <source>
        <dbReference type="EMBL" id="KAF7954774.1"/>
    </source>
</evidence>
<evidence type="ECO:0000313" key="2">
    <source>
        <dbReference type="Proteomes" id="UP000710849"/>
    </source>
</evidence>
<protein>
    <submittedName>
        <fullName evidence="1">Uncharacterized protein</fullName>
    </submittedName>
</protein>
<dbReference type="EMBL" id="RCSW01000001">
    <property type="protein sequence ID" value="KAF7954774.1"/>
    <property type="molecule type" value="Genomic_DNA"/>
</dbReference>
<dbReference type="RefSeq" id="XP_038737904.1">
    <property type="nucleotide sequence ID" value="XM_038870543.1"/>
</dbReference>
<organism evidence="1 2">
    <name type="scientific">Botrytis byssoidea</name>
    <dbReference type="NCBI Taxonomy" id="139641"/>
    <lineage>
        <taxon>Eukaryota</taxon>
        <taxon>Fungi</taxon>
        <taxon>Dikarya</taxon>
        <taxon>Ascomycota</taxon>
        <taxon>Pezizomycotina</taxon>
        <taxon>Leotiomycetes</taxon>
        <taxon>Helotiales</taxon>
        <taxon>Sclerotiniaceae</taxon>
        <taxon>Botrytis</taxon>
    </lineage>
</organism>
<proteinExistence type="predicted"/>